<organism evidence="1 2">
    <name type="scientific">Xylella fastidiosa (strain Temecula1 / ATCC 700964)</name>
    <dbReference type="NCBI Taxonomy" id="183190"/>
    <lineage>
        <taxon>Bacteria</taxon>
        <taxon>Pseudomonadati</taxon>
        <taxon>Pseudomonadota</taxon>
        <taxon>Gammaproteobacteria</taxon>
        <taxon>Lysobacterales</taxon>
        <taxon>Lysobacteraceae</taxon>
        <taxon>Xylella</taxon>
    </lineage>
</organism>
<evidence type="ECO:0000313" key="1">
    <source>
        <dbReference type="EMBL" id="AAO28198.1"/>
    </source>
</evidence>
<proteinExistence type="predicted"/>
<name>Q87EJ3_XYLFT</name>
<dbReference type="AlphaFoldDB" id="Q87EJ3"/>
<reference evidence="1 2" key="1">
    <citation type="journal article" date="2003" name="J. Bacteriol.">
        <title>Comparative analyses of the complete genome sequences of Pierce's disease and citrus variegated chlorosis strains of Xylella fastidiosa.</title>
        <authorList>
            <person name="Van Sluys M.A."/>
            <person name="de Oliveira M.C."/>
            <person name="Monteiro-Vitorello C.B."/>
            <person name="Miyaki C.Y."/>
            <person name="Furlan L.R."/>
            <person name="Camargo L.E."/>
            <person name="da Silva A.C."/>
            <person name="Moon D.H."/>
            <person name="Takita M.A."/>
            <person name="Lemos E.G."/>
            <person name="Machado M.A."/>
            <person name="Ferro M.I."/>
            <person name="da Silva F.R."/>
            <person name="Goldman M.H."/>
            <person name="Goldman G.H."/>
            <person name="Lemos M.V."/>
            <person name="El-Dorry H."/>
            <person name="Tsai S.M."/>
            <person name="Carrer H."/>
            <person name="Carraro D.M."/>
            <person name="de Oliveira R.C."/>
            <person name="Nunes L.R."/>
            <person name="Siqueira W.J."/>
            <person name="Coutinho L.L."/>
            <person name="Kimura E.T."/>
            <person name="Ferro E.S."/>
            <person name="Harakava R."/>
            <person name="Kuramae E.E."/>
            <person name="Marino C.L."/>
            <person name="Giglioti E."/>
            <person name="Abreu I.L."/>
            <person name="Alves L.M."/>
            <person name="do Amaral A.M."/>
            <person name="Baia G.S."/>
            <person name="Blanco S.R."/>
            <person name="Brito M.S."/>
            <person name="Cannavan F.S."/>
            <person name="Celestino A.V."/>
            <person name="da Cunha A.F."/>
            <person name="Fenille R.C."/>
            <person name="Ferro J.A."/>
            <person name="Formighieri E.F."/>
            <person name="Kishi L.T."/>
            <person name="Leoni S.G."/>
            <person name="Oliveira A.R."/>
            <person name="Rosa V.E.Jr."/>
            <person name="Sassaki F.T."/>
            <person name="Sena J.A."/>
            <person name="de Souza A.A."/>
            <person name="Truffi D."/>
            <person name="Tsukumo F."/>
            <person name="Yanai G.M."/>
            <person name="Zaros L.G."/>
            <person name="Civerolo E.L."/>
            <person name="Simpson A.J."/>
            <person name="Almeida N.F.Jr."/>
            <person name="Setubal J.C."/>
            <person name="Kitajima J.P."/>
        </authorList>
    </citation>
    <scope>NUCLEOTIDE SEQUENCE [LARGE SCALE GENOMIC DNA]</scope>
    <source>
        <strain evidence="2">Temecula1 / ATCC 700964</strain>
    </source>
</reference>
<gene>
    <name evidence="1" type="ordered locus">PD_0314</name>
</gene>
<keyword evidence="2" id="KW-1185">Reference proteome</keyword>
<dbReference type="EMBL" id="AE009442">
    <property type="protein sequence ID" value="AAO28198.1"/>
    <property type="molecule type" value="Genomic_DNA"/>
</dbReference>
<dbReference type="HOGENOM" id="CLU_2978327_0_0_6"/>
<accession>Q87EJ3</accession>
<protein>
    <submittedName>
        <fullName evidence="1">Uncharacterized protein</fullName>
    </submittedName>
</protein>
<dbReference type="KEGG" id="xft:PD_0314"/>
<sequence>MQLGSSISLNAALPINIDATPYRSLSSQIEQFPKQTYRSILATQHAYQQIKNLQEGTRTKGDGPTG</sequence>
<dbReference type="Proteomes" id="UP000002516">
    <property type="component" value="Chromosome"/>
</dbReference>
<evidence type="ECO:0000313" key="2">
    <source>
        <dbReference type="Proteomes" id="UP000002516"/>
    </source>
</evidence>